<evidence type="ECO:0000313" key="2">
    <source>
        <dbReference type="EMBL" id="ERN02893.1"/>
    </source>
</evidence>
<proteinExistence type="predicted"/>
<organism evidence="2 3">
    <name type="scientific">Amborella trichopoda</name>
    <dbReference type="NCBI Taxonomy" id="13333"/>
    <lineage>
        <taxon>Eukaryota</taxon>
        <taxon>Viridiplantae</taxon>
        <taxon>Streptophyta</taxon>
        <taxon>Embryophyta</taxon>
        <taxon>Tracheophyta</taxon>
        <taxon>Spermatophyta</taxon>
        <taxon>Magnoliopsida</taxon>
        <taxon>Amborellales</taxon>
        <taxon>Amborellaceae</taxon>
        <taxon>Amborella</taxon>
    </lineage>
</organism>
<keyword evidence="3" id="KW-1185">Reference proteome</keyword>
<evidence type="ECO:0008006" key="4">
    <source>
        <dbReference type="Google" id="ProtNLM"/>
    </source>
</evidence>
<feature type="transmembrane region" description="Helical" evidence="1">
    <location>
        <begin position="90"/>
        <end position="114"/>
    </location>
</feature>
<dbReference type="AlphaFoldDB" id="W1P4P7"/>
<dbReference type="HOGENOM" id="CLU_2112186_0_0_1"/>
<dbReference type="EMBL" id="KI394463">
    <property type="protein sequence ID" value="ERN02893.1"/>
    <property type="molecule type" value="Genomic_DNA"/>
</dbReference>
<keyword evidence="1" id="KW-0812">Transmembrane</keyword>
<dbReference type="Proteomes" id="UP000017836">
    <property type="component" value="Unassembled WGS sequence"/>
</dbReference>
<keyword evidence="1" id="KW-1133">Transmembrane helix</keyword>
<evidence type="ECO:0000313" key="3">
    <source>
        <dbReference type="Proteomes" id="UP000017836"/>
    </source>
</evidence>
<keyword evidence="1" id="KW-0472">Membrane</keyword>
<accession>W1P4P7</accession>
<reference evidence="3" key="1">
    <citation type="journal article" date="2013" name="Science">
        <title>The Amborella genome and the evolution of flowering plants.</title>
        <authorList>
            <consortium name="Amborella Genome Project"/>
        </authorList>
    </citation>
    <scope>NUCLEOTIDE SEQUENCE [LARGE SCALE GENOMIC DNA]</scope>
</reference>
<protein>
    <recommendedName>
        <fullName evidence="4">Protein kinase domain-containing protein</fullName>
    </recommendedName>
</protein>
<sequence>MFSDDLNLPKSVDKEYPSNLLHIVDRNLLTENYSHENANSSRQEYVKSSLQILSAIIYVALLCTKKRPDERINMRDSVSMLKSINTPSNASLIVGAPYDIFLLIVVLHFIVVSFS</sequence>
<gene>
    <name evidence="2" type="ORF">AMTR_s00135p00047990</name>
</gene>
<name>W1P4P7_AMBTC</name>
<evidence type="ECO:0000256" key="1">
    <source>
        <dbReference type="SAM" id="Phobius"/>
    </source>
</evidence>
<dbReference type="Gramene" id="ERN02893">
    <property type="protein sequence ID" value="ERN02893"/>
    <property type="gene ID" value="AMTR_s00135p00047990"/>
</dbReference>